<evidence type="ECO:0000256" key="1">
    <source>
        <dbReference type="ARBA" id="ARBA00004123"/>
    </source>
</evidence>
<protein>
    <submittedName>
        <fullName evidence="10">Uncharacterized protein</fullName>
    </submittedName>
</protein>
<dbReference type="GO" id="GO:0003700">
    <property type="term" value="F:DNA-binding transcription factor activity"/>
    <property type="evidence" value="ECO:0007669"/>
    <property type="project" value="InterPro"/>
</dbReference>
<proteinExistence type="predicted"/>
<dbReference type="OrthoDB" id="1896834at2759"/>
<dbReference type="InterPro" id="IPR017887">
    <property type="entry name" value="TF_TCP_subgr"/>
</dbReference>
<reference evidence="10" key="1">
    <citation type="submission" date="2022-07" db="EMBL/GenBank/DDBJ databases">
        <authorList>
            <person name="Macas J."/>
            <person name="Novak P."/>
            <person name="Neumann P."/>
        </authorList>
    </citation>
    <scope>NUCLEOTIDE SEQUENCE</scope>
</reference>
<evidence type="ECO:0000256" key="7">
    <source>
        <dbReference type="SAM" id="MobiDB-lite"/>
    </source>
</evidence>
<feature type="domain" description="R" evidence="9">
    <location>
        <begin position="210"/>
        <end position="227"/>
    </location>
</feature>
<evidence type="ECO:0000256" key="4">
    <source>
        <dbReference type="ARBA" id="ARBA00023125"/>
    </source>
</evidence>
<evidence type="ECO:0000256" key="5">
    <source>
        <dbReference type="ARBA" id="ARBA00023163"/>
    </source>
</evidence>
<name>A0A9P1DZM2_CUSEU</name>
<keyword evidence="5" id="KW-0804">Transcription</keyword>
<accession>A0A9P1DZM2</accession>
<dbReference type="Proteomes" id="UP001152484">
    <property type="component" value="Unassembled WGS sequence"/>
</dbReference>
<keyword evidence="11" id="KW-1185">Reference proteome</keyword>
<keyword evidence="6" id="KW-0539">Nucleus</keyword>
<evidence type="ECO:0000313" key="10">
    <source>
        <dbReference type="EMBL" id="CAH9067581.1"/>
    </source>
</evidence>
<comment type="caution">
    <text evidence="10">The sequence shown here is derived from an EMBL/GenBank/DDBJ whole genome shotgun (WGS) entry which is preliminary data.</text>
</comment>
<evidence type="ECO:0000256" key="2">
    <source>
        <dbReference type="ARBA" id="ARBA00022473"/>
    </source>
</evidence>
<dbReference type="PROSITE" id="PS51370">
    <property type="entry name" value="R"/>
    <property type="match status" value="1"/>
</dbReference>
<dbReference type="AlphaFoldDB" id="A0A9P1DZM2"/>
<dbReference type="GO" id="GO:0005634">
    <property type="term" value="C:nucleus"/>
    <property type="evidence" value="ECO:0007669"/>
    <property type="project" value="UniProtKB-SubCell"/>
</dbReference>
<dbReference type="InterPro" id="IPR017888">
    <property type="entry name" value="CYC/TB1_R_domain"/>
</dbReference>
<dbReference type="InterPro" id="IPR005333">
    <property type="entry name" value="Transcription_factor_TCP"/>
</dbReference>
<keyword evidence="4" id="KW-0238">DNA-binding</keyword>
<evidence type="ECO:0000259" key="9">
    <source>
        <dbReference type="PROSITE" id="PS51370"/>
    </source>
</evidence>
<evidence type="ECO:0000259" key="8">
    <source>
        <dbReference type="PROSITE" id="PS51369"/>
    </source>
</evidence>
<keyword evidence="3" id="KW-0805">Transcription regulation</keyword>
<comment type="subcellular location">
    <subcellularLocation>
        <location evidence="1">Nucleus</location>
    </subcellularLocation>
</comment>
<dbReference type="GO" id="GO:2000032">
    <property type="term" value="P:regulation of secondary shoot formation"/>
    <property type="evidence" value="ECO:0007669"/>
    <property type="project" value="TreeGrafter"/>
</dbReference>
<dbReference type="PROSITE" id="PS51369">
    <property type="entry name" value="TCP"/>
    <property type="match status" value="1"/>
</dbReference>
<sequence>MLSLVKMLSSNHSNPLTQLSAPSATSHGGGYYSLPEFHDHNLYHHHHLHQLSWNTHNLLVNFNSNNQVNNNNNYYNNIYSNEDNTGNTCIEKEEALLFTGRPEKAAAKKKDRHTKIMTAQGQRDRRVRLSITIAQKFFHLQDTLGLDKPSKTLNWLLAKSKQAIEELTHATAESSPSSAVKDGVSTETSKTRGRACSIKVGVNKSNDVAKESRAKARARARERTIKKMFIKEMSEANMLLPAPVWSTQPPLPLGEYPLDYDDVAAKEPMANKKIAVRPCSMCDCPQHLRMPKDLGSVDSNNNVYSHSCNAANWNSGATTIISPQVFKFAEDHWTGLTSNIYQS</sequence>
<evidence type="ECO:0000256" key="6">
    <source>
        <dbReference type="ARBA" id="ARBA00023242"/>
    </source>
</evidence>
<dbReference type="PANTHER" id="PTHR31072:SF224">
    <property type="entry name" value="TRANSCRIPTION FACTOR TCP1"/>
    <property type="match status" value="1"/>
</dbReference>
<feature type="domain" description="TCP" evidence="8">
    <location>
        <begin position="109"/>
        <end position="167"/>
    </location>
</feature>
<organism evidence="10 11">
    <name type="scientific">Cuscuta europaea</name>
    <name type="common">European dodder</name>
    <dbReference type="NCBI Taxonomy" id="41803"/>
    <lineage>
        <taxon>Eukaryota</taxon>
        <taxon>Viridiplantae</taxon>
        <taxon>Streptophyta</taxon>
        <taxon>Embryophyta</taxon>
        <taxon>Tracheophyta</taxon>
        <taxon>Spermatophyta</taxon>
        <taxon>Magnoliopsida</taxon>
        <taxon>eudicotyledons</taxon>
        <taxon>Gunneridae</taxon>
        <taxon>Pentapetalae</taxon>
        <taxon>asterids</taxon>
        <taxon>lamiids</taxon>
        <taxon>Solanales</taxon>
        <taxon>Convolvulaceae</taxon>
        <taxon>Cuscuteae</taxon>
        <taxon>Cuscuta</taxon>
        <taxon>Cuscuta subgen. Cuscuta</taxon>
    </lineage>
</organism>
<dbReference type="GO" id="GO:0043565">
    <property type="term" value="F:sequence-specific DNA binding"/>
    <property type="evidence" value="ECO:0007669"/>
    <property type="project" value="TreeGrafter"/>
</dbReference>
<gene>
    <name evidence="10" type="ORF">CEURO_LOCUS2573</name>
</gene>
<feature type="region of interest" description="Disordered" evidence="7">
    <location>
        <begin position="169"/>
        <end position="192"/>
    </location>
</feature>
<dbReference type="Pfam" id="PF03634">
    <property type="entry name" value="TCP"/>
    <property type="match status" value="1"/>
</dbReference>
<evidence type="ECO:0000313" key="11">
    <source>
        <dbReference type="Proteomes" id="UP001152484"/>
    </source>
</evidence>
<evidence type="ECO:0000256" key="3">
    <source>
        <dbReference type="ARBA" id="ARBA00023015"/>
    </source>
</evidence>
<dbReference type="PANTHER" id="PTHR31072">
    <property type="entry name" value="TRANSCRIPTION FACTOR TCP4-RELATED"/>
    <property type="match status" value="1"/>
</dbReference>
<dbReference type="EMBL" id="CAMAPE010000005">
    <property type="protein sequence ID" value="CAH9067581.1"/>
    <property type="molecule type" value="Genomic_DNA"/>
</dbReference>
<keyword evidence="2" id="KW-0217">Developmental protein</keyword>